<keyword evidence="14" id="KW-1185">Reference proteome</keyword>
<comment type="caution">
    <text evidence="13">The sequence shown here is derived from an EMBL/GenBank/DDBJ whole genome shotgun (WGS) entry which is preliminary data.</text>
</comment>
<evidence type="ECO:0000256" key="7">
    <source>
        <dbReference type="ARBA" id="ARBA00022771"/>
    </source>
</evidence>
<evidence type="ECO:0000256" key="5">
    <source>
        <dbReference type="ARBA" id="ARBA00022679"/>
    </source>
</evidence>
<evidence type="ECO:0000256" key="2">
    <source>
        <dbReference type="ARBA" id="ARBA00004906"/>
    </source>
</evidence>
<name>A0ABQ8U4P9_PERAM</name>
<protein>
    <recommendedName>
        <fullName evidence="4">RING-type E3 ubiquitin transferase</fullName>
        <ecNumber evidence="4">2.3.2.27</ecNumber>
    </recommendedName>
</protein>
<dbReference type="SUPFAM" id="SSF57850">
    <property type="entry name" value="RING/U-box"/>
    <property type="match status" value="1"/>
</dbReference>
<dbReference type="Proteomes" id="UP001148838">
    <property type="component" value="Unassembled WGS sequence"/>
</dbReference>
<evidence type="ECO:0000259" key="11">
    <source>
        <dbReference type="PROSITE" id="PS50089"/>
    </source>
</evidence>
<reference evidence="13 14" key="1">
    <citation type="journal article" date="2022" name="Allergy">
        <title>Genome assembly and annotation of Periplaneta americana reveal a comprehensive cockroach allergen profile.</title>
        <authorList>
            <person name="Wang L."/>
            <person name="Xiong Q."/>
            <person name="Saelim N."/>
            <person name="Wang L."/>
            <person name="Nong W."/>
            <person name="Wan A.T."/>
            <person name="Shi M."/>
            <person name="Liu X."/>
            <person name="Cao Q."/>
            <person name="Hui J.H.L."/>
            <person name="Sookrung N."/>
            <person name="Leung T.F."/>
            <person name="Tungtrongchitr A."/>
            <person name="Tsui S.K.W."/>
        </authorList>
    </citation>
    <scope>NUCLEOTIDE SEQUENCE [LARGE SCALE GENOMIC DNA]</scope>
    <source>
        <strain evidence="13">PWHHKU_190912</strain>
    </source>
</reference>
<accession>A0ABQ8U4P9</accession>
<feature type="domain" description="SIAH-type" evidence="12">
    <location>
        <begin position="343"/>
        <end position="404"/>
    </location>
</feature>
<dbReference type="InterPro" id="IPR001841">
    <property type="entry name" value="Znf_RING"/>
</dbReference>
<dbReference type="PROSITE" id="PS50089">
    <property type="entry name" value="ZF_RING_2"/>
    <property type="match status" value="1"/>
</dbReference>
<dbReference type="PROSITE" id="PS51081">
    <property type="entry name" value="ZF_SIAH"/>
    <property type="match status" value="1"/>
</dbReference>
<keyword evidence="7 10" id="KW-0863">Zinc-finger</keyword>
<evidence type="ECO:0000259" key="12">
    <source>
        <dbReference type="PROSITE" id="PS51081"/>
    </source>
</evidence>
<sequence>MNYILDDYSRGLLSVLECPVCKEFMGAPITLCEHGHNICGNCRPRLKNCPTCRQKLLSTRNIALEELSTKFKYPCKYRERGCLSMFSKDVINDHETNCPFENKIVLVENASDSEHYSLNENNDPVQISAVQAGSFKIDDISRNYCSGYNMLSFPQEVITEQKCDDSHRQISGEVRDIFGEREQRHRTQQIFTGPADTCNTSSRQIRVLENPPVHFGGRRSVSEELLSKIQDVCILQQANEVEIHSCRYSDRGCKRRLPLELLLGHQTSCPYRFEVVSDVNVINSRRQKTSQESELCGNSSSFSGQRTDEFPCVNRERGCLLVLPSELVQTHSSVCRYKSSSNVQEYECANRVYGCKLSISRMLLADHEQICSHRPQKCPLREVYNCPWIGPNEFINRHIRDYHKCGDVCF</sequence>
<proteinExistence type="inferred from homology"/>
<evidence type="ECO:0000313" key="13">
    <source>
        <dbReference type="EMBL" id="KAJ4451995.1"/>
    </source>
</evidence>
<dbReference type="InterPro" id="IPR013083">
    <property type="entry name" value="Znf_RING/FYVE/PHD"/>
</dbReference>
<evidence type="ECO:0000313" key="14">
    <source>
        <dbReference type="Proteomes" id="UP001148838"/>
    </source>
</evidence>
<dbReference type="Pfam" id="PF21362">
    <property type="entry name" value="Sina_RING"/>
    <property type="match status" value="1"/>
</dbReference>
<dbReference type="Pfam" id="PF21361">
    <property type="entry name" value="Sina_ZnF"/>
    <property type="match status" value="1"/>
</dbReference>
<evidence type="ECO:0000256" key="6">
    <source>
        <dbReference type="ARBA" id="ARBA00022723"/>
    </source>
</evidence>
<feature type="domain" description="RING-type" evidence="11">
    <location>
        <begin position="18"/>
        <end position="53"/>
    </location>
</feature>
<keyword evidence="6" id="KW-0479">Metal-binding</keyword>
<keyword evidence="9" id="KW-0862">Zinc</keyword>
<comment type="catalytic activity">
    <reaction evidence="1">
        <text>S-ubiquitinyl-[E2 ubiquitin-conjugating enzyme]-L-cysteine + [acceptor protein]-L-lysine = [E2 ubiquitin-conjugating enzyme]-L-cysteine + N(6)-ubiquitinyl-[acceptor protein]-L-lysine.</text>
        <dbReference type="EC" id="2.3.2.27"/>
    </reaction>
</comment>
<comment type="pathway">
    <text evidence="2">Protein modification; protein ubiquitination.</text>
</comment>
<dbReference type="Gene3D" id="3.30.40.10">
    <property type="entry name" value="Zinc/RING finger domain, C3HC4 (zinc finger)"/>
    <property type="match status" value="3"/>
</dbReference>
<evidence type="ECO:0000256" key="1">
    <source>
        <dbReference type="ARBA" id="ARBA00000900"/>
    </source>
</evidence>
<gene>
    <name evidence="13" type="ORF">ANN_03479</name>
</gene>
<organism evidence="13 14">
    <name type="scientific">Periplaneta americana</name>
    <name type="common">American cockroach</name>
    <name type="synonym">Blatta americana</name>
    <dbReference type="NCBI Taxonomy" id="6978"/>
    <lineage>
        <taxon>Eukaryota</taxon>
        <taxon>Metazoa</taxon>
        <taxon>Ecdysozoa</taxon>
        <taxon>Arthropoda</taxon>
        <taxon>Hexapoda</taxon>
        <taxon>Insecta</taxon>
        <taxon>Pterygota</taxon>
        <taxon>Neoptera</taxon>
        <taxon>Polyneoptera</taxon>
        <taxon>Dictyoptera</taxon>
        <taxon>Blattodea</taxon>
        <taxon>Blattoidea</taxon>
        <taxon>Blattidae</taxon>
        <taxon>Blattinae</taxon>
        <taxon>Periplaneta</taxon>
    </lineage>
</organism>
<dbReference type="EC" id="2.3.2.27" evidence="4"/>
<evidence type="ECO:0000256" key="3">
    <source>
        <dbReference type="ARBA" id="ARBA00009119"/>
    </source>
</evidence>
<keyword evidence="8" id="KW-0833">Ubl conjugation pathway</keyword>
<evidence type="ECO:0000256" key="4">
    <source>
        <dbReference type="ARBA" id="ARBA00012483"/>
    </source>
</evidence>
<dbReference type="InterPro" id="IPR004162">
    <property type="entry name" value="SINA-like_animal"/>
</dbReference>
<dbReference type="SUPFAM" id="SSF49599">
    <property type="entry name" value="TRAF domain-like"/>
    <property type="match status" value="1"/>
</dbReference>
<dbReference type="InterPro" id="IPR013010">
    <property type="entry name" value="Znf_SIAH"/>
</dbReference>
<dbReference type="EMBL" id="JAJSOF020000001">
    <property type="protein sequence ID" value="KAJ4451995.1"/>
    <property type="molecule type" value="Genomic_DNA"/>
</dbReference>
<evidence type="ECO:0000256" key="9">
    <source>
        <dbReference type="ARBA" id="ARBA00022833"/>
    </source>
</evidence>
<dbReference type="PANTHER" id="PTHR45877:SF2">
    <property type="entry name" value="E3 UBIQUITIN-PROTEIN LIGASE SINA-RELATED"/>
    <property type="match status" value="1"/>
</dbReference>
<comment type="similarity">
    <text evidence="3">Belongs to the SINA (Seven in absentia) family.</text>
</comment>
<evidence type="ECO:0000256" key="8">
    <source>
        <dbReference type="ARBA" id="ARBA00022786"/>
    </source>
</evidence>
<dbReference type="InterPro" id="IPR049548">
    <property type="entry name" value="Sina-like_RING"/>
</dbReference>
<dbReference type="PANTHER" id="PTHR45877">
    <property type="entry name" value="E3 UBIQUITIN-PROTEIN LIGASE SIAH2"/>
    <property type="match status" value="1"/>
</dbReference>
<evidence type="ECO:0000256" key="10">
    <source>
        <dbReference type="PROSITE-ProRule" id="PRU00455"/>
    </source>
</evidence>
<keyword evidence="5" id="KW-0808">Transferase</keyword>